<dbReference type="WBParaSite" id="MCU_014022-RA">
    <property type="protein sequence ID" value="MCU_014022-RA"/>
    <property type="gene ID" value="MCU_014022"/>
</dbReference>
<accession>A0A5K3G1L9</accession>
<proteinExistence type="predicted"/>
<organism evidence="6">
    <name type="scientific">Mesocestoides corti</name>
    <name type="common">Flatworm</name>
    <dbReference type="NCBI Taxonomy" id="53468"/>
    <lineage>
        <taxon>Eukaryota</taxon>
        <taxon>Metazoa</taxon>
        <taxon>Spiralia</taxon>
        <taxon>Lophotrochozoa</taxon>
        <taxon>Platyhelminthes</taxon>
        <taxon>Cestoda</taxon>
        <taxon>Eucestoda</taxon>
        <taxon>Cyclophyllidea</taxon>
        <taxon>Mesocestoididae</taxon>
        <taxon>Mesocestoides</taxon>
    </lineage>
</organism>
<dbReference type="PROSITE" id="PS51469">
    <property type="entry name" value="SUN"/>
    <property type="match status" value="1"/>
</dbReference>
<protein>
    <submittedName>
        <fullName evidence="6">SUN domain-containing protein</fullName>
    </submittedName>
</protein>
<evidence type="ECO:0000256" key="2">
    <source>
        <dbReference type="ARBA" id="ARBA00022692"/>
    </source>
</evidence>
<evidence type="ECO:0000256" key="1">
    <source>
        <dbReference type="ARBA" id="ARBA00004370"/>
    </source>
</evidence>
<dbReference type="InterPro" id="IPR012919">
    <property type="entry name" value="SUN_dom"/>
</dbReference>
<name>A0A5K3G1L9_MESCO</name>
<keyword evidence="4" id="KW-0472">Membrane</keyword>
<dbReference type="AlphaFoldDB" id="A0A5K3G1L9"/>
<comment type="subcellular location">
    <subcellularLocation>
        <location evidence="1">Membrane</location>
    </subcellularLocation>
</comment>
<dbReference type="Pfam" id="PF07738">
    <property type="entry name" value="Sad1_UNC"/>
    <property type="match status" value="1"/>
</dbReference>
<feature type="domain" description="SUN" evidence="5">
    <location>
        <begin position="1"/>
        <end position="76"/>
    </location>
</feature>
<dbReference type="Gene3D" id="2.60.120.260">
    <property type="entry name" value="Galactose-binding domain-like"/>
    <property type="match status" value="1"/>
</dbReference>
<dbReference type="GO" id="GO:0043495">
    <property type="term" value="F:protein-membrane adaptor activity"/>
    <property type="evidence" value="ECO:0007669"/>
    <property type="project" value="TreeGrafter"/>
</dbReference>
<evidence type="ECO:0000313" key="6">
    <source>
        <dbReference type="WBParaSite" id="MCU_014022-RA"/>
    </source>
</evidence>
<keyword evidence="3" id="KW-1133">Transmembrane helix</keyword>
<dbReference type="PANTHER" id="PTHR12911:SF8">
    <property type="entry name" value="KLAROID PROTEIN-RELATED"/>
    <property type="match status" value="1"/>
</dbReference>
<evidence type="ECO:0000256" key="4">
    <source>
        <dbReference type="ARBA" id="ARBA00023136"/>
    </source>
</evidence>
<dbReference type="PANTHER" id="PTHR12911">
    <property type="entry name" value="SAD1/UNC-84-LIKE PROTEIN-RELATED"/>
    <property type="match status" value="1"/>
</dbReference>
<dbReference type="GO" id="GO:0034993">
    <property type="term" value="C:meiotic nuclear membrane microtubule tethering complex"/>
    <property type="evidence" value="ECO:0007669"/>
    <property type="project" value="TreeGrafter"/>
</dbReference>
<keyword evidence="2" id="KW-0812">Transmembrane</keyword>
<dbReference type="InterPro" id="IPR045119">
    <property type="entry name" value="SUN1-5"/>
</dbReference>
<evidence type="ECO:0000259" key="5">
    <source>
        <dbReference type="PROSITE" id="PS51469"/>
    </source>
</evidence>
<reference evidence="6" key="1">
    <citation type="submission" date="2019-11" db="UniProtKB">
        <authorList>
            <consortium name="WormBaseParasite"/>
        </authorList>
    </citation>
    <scope>IDENTIFICATION</scope>
</reference>
<evidence type="ECO:0000256" key="3">
    <source>
        <dbReference type="ARBA" id="ARBA00022989"/>
    </source>
</evidence>
<sequence length="76" mass="8229">MLQPNTHLGECWCFRGSQGEVIICLSARVYATGVSLEHVSKLVALTGRIGSAPREFVIKSLDSEFSVDSEVLGSFV</sequence>